<dbReference type="RefSeq" id="WP_012617208.1">
    <property type="nucleotide sequence ID" value="NC_011832.1"/>
</dbReference>
<evidence type="ECO:0000256" key="1">
    <source>
        <dbReference type="SAM" id="Phobius"/>
    </source>
</evidence>
<gene>
    <name evidence="2" type="ordered locus">Mpal_0516</name>
</gene>
<feature type="transmembrane region" description="Helical" evidence="1">
    <location>
        <begin position="244"/>
        <end position="265"/>
    </location>
</feature>
<accession>B8GKK6</accession>
<dbReference type="eggNOG" id="arCOG08220">
    <property type="taxonomic scope" value="Archaea"/>
</dbReference>
<dbReference type="HOGENOM" id="CLU_670162_0_0_2"/>
<keyword evidence="1" id="KW-0472">Membrane</keyword>
<keyword evidence="1" id="KW-1133">Transmembrane helix</keyword>
<feature type="transmembrane region" description="Helical" evidence="1">
    <location>
        <begin position="43"/>
        <end position="61"/>
    </location>
</feature>
<proteinExistence type="predicted"/>
<keyword evidence="1" id="KW-0812">Transmembrane</keyword>
<dbReference type="AlphaFoldDB" id="B8GKK6"/>
<name>B8GKK6_METPE</name>
<dbReference type="Proteomes" id="UP000002457">
    <property type="component" value="Chromosome"/>
</dbReference>
<dbReference type="GeneID" id="7271932"/>
<evidence type="ECO:0000313" key="2">
    <source>
        <dbReference type="EMBL" id="ACL15889.1"/>
    </source>
</evidence>
<dbReference type="EMBL" id="CP001338">
    <property type="protein sequence ID" value="ACL15889.1"/>
    <property type="molecule type" value="Genomic_DNA"/>
</dbReference>
<dbReference type="STRING" id="521011.Mpal_0516"/>
<organism evidence="2 3">
    <name type="scientific">Methanosphaerula palustris (strain ATCC BAA-1556 / DSM 19958 / E1-9c)</name>
    <dbReference type="NCBI Taxonomy" id="521011"/>
    <lineage>
        <taxon>Archaea</taxon>
        <taxon>Methanobacteriati</taxon>
        <taxon>Methanobacteriota</taxon>
        <taxon>Stenosarchaea group</taxon>
        <taxon>Methanomicrobia</taxon>
        <taxon>Methanomicrobiales</taxon>
        <taxon>Methanoregulaceae</taxon>
        <taxon>Methanosphaerula</taxon>
    </lineage>
</organism>
<protein>
    <submittedName>
        <fullName evidence="2">Uncharacterized protein</fullName>
    </submittedName>
</protein>
<feature type="transmembrane region" description="Helical" evidence="1">
    <location>
        <begin position="207"/>
        <end position="232"/>
    </location>
</feature>
<evidence type="ECO:0000313" key="3">
    <source>
        <dbReference type="Proteomes" id="UP000002457"/>
    </source>
</evidence>
<sequence>MEPAELTGIKEHINRLIHQTEDEIHYERAERTALLKSDENLNISRLLVIDLLLLNILLFFVLDNYMIDWITASFLLYAVNPFIMLIPSTQSIGPRRRKGTRDYLATLRQIELYKNKWTLGKILWNAFFINSQPLAIGFSLVYCVNIIFTLTYGLGPITDLVTFQSIAIIIFYLGIWYLKPYSADFLDSLLDIRTDIYQRIHTRMQPLWTVILSIGTLATLVIIVTIAAMMLPGFTLNAVLDAKAAIKGLGVIPVLMVMISQILLVRFSQGAHSRRMIINLKDRKTEVLNNFVDIPLIVYRSKLEKGQIDAVNSFARDFSDIRDAYISSKVYKTTSQDLFGFFPVYLMVPDPDVILNPAIVRILHEQVDLKRRTQV</sequence>
<reference evidence="2 3" key="1">
    <citation type="journal article" date="2015" name="Genome Announc.">
        <title>Complete Genome Sequence of Methanosphaerula palustris E1-9CT, a Hydrogenotrophic Methanogen Isolated from a Minerotrophic Fen Peatland.</title>
        <authorList>
            <person name="Cadillo-Quiroz H."/>
            <person name="Browne P."/>
            <person name="Kyrpides N."/>
            <person name="Woyke T."/>
            <person name="Goodwin L."/>
            <person name="Detter C."/>
            <person name="Yavitt J.B."/>
            <person name="Zinder S.H."/>
        </authorList>
    </citation>
    <scope>NUCLEOTIDE SEQUENCE [LARGE SCALE GENOMIC DNA]</scope>
    <source>
        <strain evidence="3">ATCC BAA-1556 / DSM 19958 / E1-9c</strain>
    </source>
</reference>
<keyword evidence="3" id="KW-1185">Reference proteome</keyword>
<feature type="transmembrane region" description="Helical" evidence="1">
    <location>
        <begin position="67"/>
        <end position="87"/>
    </location>
</feature>
<dbReference type="KEGG" id="mpl:Mpal_0516"/>
<feature type="transmembrane region" description="Helical" evidence="1">
    <location>
        <begin position="160"/>
        <end position="178"/>
    </location>
</feature>
<feature type="transmembrane region" description="Helical" evidence="1">
    <location>
        <begin position="122"/>
        <end position="148"/>
    </location>
</feature>
<dbReference type="OrthoDB" id="107694at2157"/>